<comment type="caution">
    <text evidence="1">The sequence shown here is derived from an EMBL/GenBank/DDBJ whole genome shotgun (WGS) entry which is preliminary data.</text>
</comment>
<accession>A0ABR1HFF4</accession>
<sequence length="247" mass="27357">MLGDLMLVTPLPVTELTGILIMAIWGANAGRPPTVPPSYLEQCRLLLNFQQATLRDGMLVAEVKLFIGVHNQYATGHCLSCDSSSTYLAAWKAEWGHLLNFPTSGMLKLGYAAVELLLARRTVEARKEAVDSDLLNPVLRSDYEEVDHFPSLSEAETTLYESAQGLLRSFLSLTNIAKDEAPEFYLNCLAYSILVLSKYDSEPDDPSQVKVLTLLESLDKFYRDSGKGSSAIEFGLDRALARYRVVT</sequence>
<name>A0ABR1HFF4_9HYPO</name>
<evidence type="ECO:0000313" key="1">
    <source>
        <dbReference type="EMBL" id="KAK7419660.1"/>
    </source>
</evidence>
<dbReference type="Proteomes" id="UP001498476">
    <property type="component" value="Unassembled WGS sequence"/>
</dbReference>
<reference evidence="1 2" key="1">
    <citation type="journal article" date="2025" name="Microbiol. Resour. Announc.">
        <title>Draft genome sequences for Neonectria magnoliae and Neonectria punicea, canker pathogens of Liriodendron tulipifera and Acer saccharum in West Virginia.</title>
        <authorList>
            <person name="Petronek H.M."/>
            <person name="Kasson M.T."/>
            <person name="Metheny A.M."/>
            <person name="Stauder C.M."/>
            <person name="Lovett B."/>
            <person name="Lynch S.C."/>
            <person name="Garnas J.R."/>
            <person name="Kasson L.R."/>
            <person name="Stajich J.E."/>
        </authorList>
    </citation>
    <scope>NUCLEOTIDE SEQUENCE [LARGE SCALE GENOMIC DNA]</scope>
    <source>
        <strain evidence="1 2">NRRL 64653</strain>
    </source>
</reference>
<gene>
    <name evidence="1" type="ORF">QQX98_003251</name>
</gene>
<organism evidence="1 2">
    <name type="scientific">Neonectria punicea</name>
    <dbReference type="NCBI Taxonomy" id="979145"/>
    <lineage>
        <taxon>Eukaryota</taxon>
        <taxon>Fungi</taxon>
        <taxon>Dikarya</taxon>
        <taxon>Ascomycota</taxon>
        <taxon>Pezizomycotina</taxon>
        <taxon>Sordariomycetes</taxon>
        <taxon>Hypocreomycetidae</taxon>
        <taxon>Hypocreales</taxon>
        <taxon>Nectriaceae</taxon>
        <taxon>Neonectria</taxon>
    </lineage>
</organism>
<evidence type="ECO:0000313" key="2">
    <source>
        <dbReference type="Proteomes" id="UP001498476"/>
    </source>
</evidence>
<protein>
    <submittedName>
        <fullName evidence="1">Uncharacterized protein</fullName>
    </submittedName>
</protein>
<keyword evidence="2" id="KW-1185">Reference proteome</keyword>
<dbReference type="EMBL" id="JAZAVJ010000036">
    <property type="protein sequence ID" value="KAK7419660.1"/>
    <property type="molecule type" value="Genomic_DNA"/>
</dbReference>
<proteinExistence type="predicted"/>